<sequence length="60" mass="7054">MKCLRLQKSLVDTFTCKQTYSIQFITHFHCSTEICKKSLQIVDIANVCIFFQLESLMVYD</sequence>
<evidence type="ECO:0000313" key="2">
    <source>
        <dbReference type="Proteomes" id="UP000183832"/>
    </source>
</evidence>
<keyword evidence="2" id="KW-1185">Reference proteome</keyword>
<protein>
    <submittedName>
        <fullName evidence="1">CLUMA_CG002307, isoform A</fullName>
    </submittedName>
</protein>
<organism evidence="1 2">
    <name type="scientific">Clunio marinus</name>
    <dbReference type="NCBI Taxonomy" id="568069"/>
    <lineage>
        <taxon>Eukaryota</taxon>
        <taxon>Metazoa</taxon>
        <taxon>Ecdysozoa</taxon>
        <taxon>Arthropoda</taxon>
        <taxon>Hexapoda</taxon>
        <taxon>Insecta</taxon>
        <taxon>Pterygota</taxon>
        <taxon>Neoptera</taxon>
        <taxon>Endopterygota</taxon>
        <taxon>Diptera</taxon>
        <taxon>Nematocera</taxon>
        <taxon>Chironomoidea</taxon>
        <taxon>Chironomidae</taxon>
        <taxon>Clunio</taxon>
    </lineage>
</organism>
<dbReference type="Proteomes" id="UP000183832">
    <property type="component" value="Unassembled WGS sequence"/>
</dbReference>
<accession>A0A1J1HLV5</accession>
<name>A0A1J1HLV5_9DIPT</name>
<evidence type="ECO:0000313" key="1">
    <source>
        <dbReference type="EMBL" id="CRK88522.1"/>
    </source>
</evidence>
<dbReference type="EMBL" id="CVRI01000008">
    <property type="protein sequence ID" value="CRK88522.1"/>
    <property type="molecule type" value="Genomic_DNA"/>
</dbReference>
<proteinExistence type="predicted"/>
<gene>
    <name evidence="1" type="ORF">CLUMA_CG002307</name>
</gene>
<reference evidence="1 2" key="1">
    <citation type="submission" date="2015-04" db="EMBL/GenBank/DDBJ databases">
        <authorList>
            <person name="Syromyatnikov M.Y."/>
            <person name="Popov V.N."/>
        </authorList>
    </citation>
    <scope>NUCLEOTIDE SEQUENCE [LARGE SCALE GENOMIC DNA]</scope>
</reference>
<dbReference type="AlphaFoldDB" id="A0A1J1HLV5"/>